<evidence type="ECO:0008006" key="3">
    <source>
        <dbReference type="Google" id="ProtNLM"/>
    </source>
</evidence>
<name>A0AAX3NMX3_9GAMM</name>
<dbReference type="RefSeq" id="WP_155270316.1">
    <property type="nucleotide sequence ID" value="NZ_CP118988.1"/>
</dbReference>
<sequence>MAMQVTSNKPHSKQLNEVRIVTALVVNLVETYSSRGAYKGAISAWRVSSDMANKISTVIGVYKSQVVVVIEGCQLKLSTPDANELHDDGCDGRYFVVGGDVYEDTKAWLKPHPWLFKSLASVQGPRYLSLEEANQIPSGSVILK</sequence>
<dbReference type="Proteomes" id="UP001213721">
    <property type="component" value="Chromosome"/>
</dbReference>
<dbReference type="EMBL" id="CP118988">
    <property type="protein sequence ID" value="WED75408.1"/>
    <property type="molecule type" value="Genomic_DNA"/>
</dbReference>
<accession>A0AAX3NMX3</accession>
<organism evidence="1 2">
    <name type="scientific">Aeromonas allosaccharophila</name>
    <dbReference type="NCBI Taxonomy" id="656"/>
    <lineage>
        <taxon>Bacteria</taxon>
        <taxon>Pseudomonadati</taxon>
        <taxon>Pseudomonadota</taxon>
        <taxon>Gammaproteobacteria</taxon>
        <taxon>Aeromonadales</taxon>
        <taxon>Aeromonadaceae</taxon>
        <taxon>Aeromonas</taxon>
    </lineage>
</organism>
<evidence type="ECO:0000313" key="2">
    <source>
        <dbReference type="Proteomes" id="UP001213721"/>
    </source>
</evidence>
<proteinExistence type="predicted"/>
<reference evidence="1" key="1">
    <citation type="submission" date="2023-02" db="EMBL/GenBank/DDBJ databases">
        <title>The sequence of Aeromonas allosaccharophila K520.</title>
        <authorList>
            <person name="Luo X."/>
        </authorList>
    </citation>
    <scope>NUCLEOTIDE SEQUENCE</scope>
    <source>
        <strain evidence="1">K520</strain>
    </source>
</reference>
<protein>
    <recommendedName>
        <fullName evidence="3">Acyl-CoA synthetase</fullName>
    </recommendedName>
</protein>
<evidence type="ECO:0000313" key="1">
    <source>
        <dbReference type="EMBL" id="WED75408.1"/>
    </source>
</evidence>
<dbReference type="AlphaFoldDB" id="A0AAX3NMX3"/>
<gene>
    <name evidence="1" type="ORF">PYU98_15905</name>
</gene>